<evidence type="ECO:0000256" key="2">
    <source>
        <dbReference type="ARBA" id="ARBA00022723"/>
    </source>
</evidence>
<dbReference type="GO" id="GO:0009231">
    <property type="term" value="P:riboflavin biosynthetic process"/>
    <property type="evidence" value="ECO:0007669"/>
    <property type="project" value="TreeGrafter"/>
</dbReference>
<dbReference type="Proteomes" id="UP000317982">
    <property type="component" value="Unassembled WGS sequence"/>
</dbReference>
<dbReference type="EMBL" id="VIRS01000049">
    <property type="protein sequence ID" value="TQS40022.1"/>
    <property type="molecule type" value="Genomic_DNA"/>
</dbReference>
<dbReference type="GO" id="GO:0046872">
    <property type="term" value="F:metal ion binding"/>
    <property type="evidence" value="ECO:0007669"/>
    <property type="project" value="UniProtKB-KW"/>
</dbReference>
<evidence type="ECO:0000313" key="6">
    <source>
        <dbReference type="EMBL" id="TQS40022.1"/>
    </source>
</evidence>
<dbReference type="Pfam" id="PF02633">
    <property type="entry name" value="Creatininase"/>
    <property type="match status" value="1"/>
</dbReference>
<sequence>MKLPMTTATSTEETERDARVAVLPVGSFEQHGDYLPLITDTLVASVIATAIADRYNLFLLPPVTISCSHEHAGWKGSVSISSRTLAAIVTDVVDSLAHSGVHKLLVVNGHGGNYVLSNVVQEASVGGPKLSLFPSSEDWTRGREDAEMVTSSHADMHAGELETSLLLHAMPEVVRPGYASANHEAESRPHLLSLGMGGYTKSGVIGYPSLGTAEKGAALLESLVRSAAAHLEVLGESPVGR</sequence>
<organism evidence="6 7">
    <name type="scientific">Cryptosporangium phraense</name>
    <dbReference type="NCBI Taxonomy" id="2593070"/>
    <lineage>
        <taxon>Bacteria</taxon>
        <taxon>Bacillati</taxon>
        <taxon>Actinomycetota</taxon>
        <taxon>Actinomycetes</taxon>
        <taxon>Cryptosporangiales</taxon>
        <taxon>Cryptosporangiaceae</taxon>
        <taxon>Cryptosporangium</taxon>
    </lineage>
</organism>
<dbReference type="Gene3D" id="3.40.50.10310">
    <property type="entry name" value="Creatininase"/>
    <property type="match status" value="1"/>
</dbReference>
<dbReference type="PANTHER" id="PTHR35005:SF1">
    <property type="entry name" value="2-AMINO-5-FORMYLAMINO-6-RIBOSYLAMINOPYRIMIDIN-4(3H)-ONE 5'-MONOPHOSPHATE DEFORMYLASE"/>
    <property type="match status" value="1"/>
</dbReference>
<gene>
    <name evidence="6" type="ORF">FL583_36925</name>
</gene>
<evidence type="ECO:0000256" key="5">
    <source>
        <dbReference type="ARBA" id="ARBA00024029"/>
    </source>
</evidence>
<keyword evidence="2" id="KW-0479">Metal-binding</keyword>
<comment type="cofactor">
    <cofactor evidence="1">
        <name>Zn(2+)</name>
        <dbReference type="ChEBI" id="CHEBI:29105"/>
    </cofactor>
</comment>
<keyword evidence="7" id="KW-1185">Reference proteome</keyword>
<comment type="similarity">
    <text evidence="5">Belongs to the creatininase superfamily.</text>
</comment>
<name>A0A545AFA9_9ACTN</name>
<keyword evidence="4" id="KW-0862">Zinc</keyword>
<evidence type="ECO:0000256" key="3">
    <source>
        <dbReference type="ARBA" id="ARBA00022801"/>
    </source>
</evidence>
<protein>
    <submittedName>
        <fullName evidence="6">Creatininase family protein</fullName>
    </submittedName>
</protein>
<proteinExistence type="inferred from homology"/>
<evidence type="ECO:0000313" key="7">
    <source>
        <dbReference type="Proteomes" id="UP000317982"/>
    </source>
</evidence>
<dbReference type="AlphaFoldDB" id="A0A545AFA9"/>
<evidence type="ECO:0000256" key="1">
    <source>
        <dbReference type="ARBA" id="ARBA00001947"/>
    </source>
</evidence>
<dbReference type="PANTHER" id="PTHR35005">
    <property type="entry name" value="3-DEHYDRO-SCYLLO-INOSOSE HYDROLASE"/>
    <property type="match status" value="1"/>
</dbReference>
<keyword evidence="3" id="KW-0378">Hydrolase</keyword>
<accession>A0A545AFA9</accession>
<reference evidence="6 7" key="1">
    <citation type="submission" date="2019-07" db="EMBL/GenBank/DDBJ databases">
        <title>Cryptosporangium phraense sp. nov., isolated from plant litter.</title>
        <authorList>
            <person name="Suriyachadkun C."/>
        </authorList>
    </citation>
    <scope>NUCLEOTIDE SEQUENCE [LARGE SCALE GENOMIC DNA]</scope>
    <source>
        <strain evidence="6 7">A-T 5661</strain>
    </source>
</reference>
<dbReference type="OrthoDB" id="9801445at2"/>
<dbReference type="GO" id="GO:0016811">
    <property type="term" value="F:hydrolase activity, acting on carbon-nitrogen (but not peptide) bonds, in linear amides"/>
    <property type="evidence" value="ECO:0007669"/>
    <property type="project" value="TreeGrafter"/>
</dbReference>
<comment type="caution">
    <text evidence="6">The sequence shown here is derived from an EMBL/GenBank/DDBJ whole genome shotgun (WGS) entry which is preliminary data.</text>
</comment>
<dbReference type="InterPro" id="IPR003785">
    <property type="entry name" value="Creatininase/forma_Hydrolase"/>
</dbReference>
<dbReference type="SUPFAM" id="SSF102215">
    <property type="entry name" value="Creatininase"/>
    <property type="match status" value="1"/>
</dbReference>
<dbReference type="InParanoid" id="A0A545AFA9"/>
<evidence type="ECO:0000256" key="4">
    <source>
        <dbReference type="ARBA" id="ARBA00022833"/>
    </source>
</evidence>
<dbReference type="InterPro" id="IPR024087">
    <property type="entry name" value="Creatininase-like_sf"/>
</dbReference>